<name>A0A9P6JL30_9AGAR</name>
<accession>A0A9P6JL30</accession>
<feature type="compositionally biased region" description="Acidic residues" evidence="1">
    <location>
        <begin position="159"/>
        <end position="170"/>
    </location>
</feature>
<organism evidence="3 4">
    <name type="scientific">Crepidotus variabilis</name>
    <dbReference type="NCBI Taxonomy" id="179855"/>
    <lineage>
        <taxon>Eukaryota</taxon>
        <taxon>Fungi</taxon>
        <taxon>Dikarya</taxon>
        <taxon>Basidiomycota</taxon>
        <taxon>Agaricomycotina</taxon>
        <taxon>Agaricomycetes</taxon>
        <taxon>Agaricomycetidae</taxon>
        <taxon>Agaricales</taxon>
        <taxon>Agaricineae</taxon>
        <taxon>Crepidotaceae</taxon>
        <taxon>Crepidotus</taxon>
    </lineage>
</organism>
<comment type="caution">
    <text evidence="3">The sequence shown here is derived from an EMBL/GenBank/DDBJ whole genome shotgun (WGS) entry which is preliminary data.</text>
</comment>
<proteinExistence type="predicted"/>
<feature type="domain" description="Myb/SANT-like" evidence="2">
    <location>
        <begin position="8"/>
        <end position="90"/>
    </location>
</feature>
<dbReference type="Pfam" id="PF12776">
    <property type="entry name" value="Myb_DNA-bind_3"/>
    <property type="match status" value="1"/>
</dbReference>
<dbReference type="EMBL" id="MU157892">
    <property type="protein sequence ID" value="KAF9524882.1"/>
    <property type="molecule type" value="Genomic_DNA"/>
</dbReference>
<dbReference type="AlphaFoldDB" id="A0A9P6JL30"/>
<dbReference type="InterPro" id="IPR024752">
    <property type="entry name" value="Myb/SANT-like_dom"/>
</dbReference>
<dbReference type="OrthoDB" id="3186724at2759"/>
<evidence type="ECO:0000259" key="2">
    <source>
        <dbReference type="Pfam" id="PF12776"/>
    </source>
</evidence>
<evidence type="ECO:0000313" key="4">
    <source>
        <dbReference type="Proteomes" id="UP000807306"/>
    </source>
</evidence>
<feature type="region of interest" description="Disordered" evidence="1">
    <location>
        <begin position="145"/>
        <end position="230"/>
    </location>
</feature>
<feature type="compositionally biased region" description="Low complexity" evidence="1">
    <location>
        <begin position="188"/>
        <end position="201"/>
    </location>
</feature>
<reference evidence="3" key="1">
    <citation type="submission" date="2020-11" db="EMBL/GenBank/DDBJ databases">
        <authorList>
            <consortium name="DOE Joint Genome Institute"/>
            <person name="Ahrendt S."/>
            <person name="Riley R."/>
            <person name="Andreopoulos W."/>
            <person name="Labutti K."/>
            <person name="Pangilinan J."/>
            <person name="Ruiz-Duenas F.J."/>
            <person name="Barrasa J.M."/>
            <person name="Sanchez-Garcia M."/>
            <person name="Camarero S."/>
            <person name="Miyauchi S."/>
            <person name="Serrano A."/>
            <person name="Linde D."/>
            <person name="Babiker R."/>
            <person name="Drula E."/>
            <person name="Ayuso-Fernandez I."/>
            <person name="Pacheco R."/>
            <person name="Padilla G."/>
            <person name="Ferreira P."/>
            <person name="Barriuso J."/>
            <person name="Kellner H."/>
            <person name="Castanera R."/>
            <person name="Alfaro M."/>
            <person name="Ramirez L."/>
            <person name="Pisabarro A.G."/>
            <person name="Kuo A."/>
            <person name="Tritt A."/>
            <person name="Lipzen A."/>
            <person name="He G."/>
            <person name="Yan M."/>
            <person name="Ng V."/>
            <person name="Cullen D."/>
            <person name="Martin F."/>
            <person name="Rosso M.-N."/>
            <person name="Henrissat B."/>
            <person name="Hibbett D."/>
            <person name="Martinez A.T."/>
            <person name="Grigoriev I.V."/>
        </authorList>
    </citation>
    <scope>NUCLEOTIDE SEQUENCE</scope>
    <source>
        <strain evidence="3">CBS 506.95</strain>
    </source>
</reference>
<evidence type="ECO:0000256" key="1">
    <source>
        <dbReference type="SAM" id="MobiDB-lite"/>
    </source>
</evidence>
<keyword evidence="4" id="KW-1185">Reference proteome</keyword>
<dbReference type="Proteomes" id="UP000807306">
    <property type="component" value="Unassembled WGS sequence"/>
</dbReference>
<evidence type="ECO:0000313" key="3">
    <source>
        <dbReference type="EMBL" id="KAF9524882.1"/>
    </source>
</evidence>
<protein>
    <recommendedName>
        <fullName evidence="2">Myb/SANT-like domain-containing protein</fullName>
    </recommendedName>
</protein>
<gene>
    <name evidence="3" type="ORF">CPB83DRAFT_909648</name>
</gene>
<sequence>MPPKDHASWSDADKTLLLDFLRDHAAAAGDSDNFKMPTFTAAALLVEAKRTKGGPKTGKSCQNQYNGLRRTFRAIQDIMAHTGWDWDDNHGAGITPVMEPAWALFLKSSKDAKPFKNHGWVHLATMTLIMPATVRGTHVFWPSQGITGMGASGHNLNEPAEEEDEEDKEDDSGPDKENAPPAVPTTLSFPSATPIIPSTPSRASRKRERAVSNASQAAPSKKGRTTGANAIKGLTTSIDIFGHNMAKALAGDPSEKTPQPHRRAVKAAQGEKWLPAGDRLVLCNIFKQNIKAVDAYEALEPDNTEFCKIWIQDKIDERKKVNSAA</sequence>